<dbReference type="EMBL" id="JANJYJ010000004">
    <property type="protein sequence ID" value="KAK3220868.1"/>
    <property type="molecule type" value="Genomic_DNA"/>
</dbReference>
<gene>
    <name evidence="2" type="ORF">Dsin_014838</name>
</gene>
<dbReference type="AlphaFoldDB" id="A0AAE0EA67"/>
<evidence type="ECO:0000259" key="1">
    <source>
        <dbReference type="Pfam" id="PF14111"/>
    </source>
</evidence>
<name>A0AAE0EA67_9ROSI</name>
<feature type="domain" description="DUF4283" evidence="1">
    <location>
        <begin position="96"/>
        <end position="179"/>
    </location>
</feature>
<keyword evidence="3" id="KW-1185">Reference proteome</keyword>
<comment type="caution">
    <text evidence="2">The sequence shown here is derived from an EMBL/GenBank/DDBJ whole genome shotgun (WGS) entry which is preliminary data.</text>
</comment>
<sequence length="181" mass="19813">MDPISMKASLYVTSMAGSSVVPSRPYVSLRPHGEAVVGVVDPLVLPMSSIMSSSFTDLFKAAPIQVDNASGPSILSKKGGYMAVRVDPSTYKSRLEVCQFSLIGQVVLFNGEKSWKLVDLKAKLQSVWKLNSVWRLISLGKGYFQIMLNSDADKNMVSSLGSLNLKPGVLRLQPWNLDSRF</sequence>
<reference evidence="2" key="1">
    <citation type="journal article" date="2023" name="Plant J.">
        <title>Genome sequences and population genomics provide insights into the demographic history, inbreeding, and mutation load of two 'living fossil' tree species of Dipteronia.</title>
        <authorList>
            <person name="Feng Y."/>
            <person name="Comes H.P."/>
            <person name="Chen J."/>
            <person name="Zhu S."/>
            <person name="Lu R."/>
            <person name="Zhang X."/>
            <person name="Li P."/>
            <person name="Qiu J."/>
            <person name="Olsen K.M."/>
            <person name="Qiu Y."/>
        </authorList>
    </citation>
    <scope>NUCLEOTIDE SEQUENCE</scope>
    <source>
        <strain evidence="2">NBL</strain>
    </source>
</reference>
<dbReference type="Pfam" id="PF14111">
    <property type="entry name" value="DUF4283"/>
    <property type="match status" value="1"/>
</dbReference>
<dbReference type="Proteomes" id="UP001281410">
    <property type="component" value="Unassembled WGS sequence"/>
</dbReference>
<accession>A0AAE0EA67</accession>
<evidence type="ECO:0000313" key="3">
    <source>
        <dbReference type="Proteomes" id="UP001281410"/>
    </source>
</evidence>
<protein>
    <recommendedName>
        <fullName evidence="1">DUF4283 domain-containing protein</fullName>
    </recommendedName>
</protein>
<dbReference type="InterPro" id="IPR025558">
    <property type="entry name" value="DUF4283"/>
</dbReference>
<organism evidence="2 3">
    <name type="scientific">Dipteronia sinensis</name>
    <dbReference type="NCBI Taxonomy" id="43782"/>
    <lineage>
        <taxon>Eukaryota</taxon>
        <taxon>Viridiplantae</taxon>
        <taxon>Streptophyta</taxon>
        <taxon>Embryophyta</taxon>
        <taxon>Tracheophyta</taxon>
        <taxon>Spermatophyta</taxon>
        <taxon>Magnoliopsida</taxon>
        <taxon>eudicotyledons</taxon>
        <taxon>Gunneridae</taxon>
        <taxon>Pentapetalae</taxon>
        <taxon>rosids</taxon>
        <taxon>malvids</taxon>
        <taxon>Sapindales</taxon>
        <taxon>Sapindaceae</taxon>
        <taxon>Hippocastanoideae</taxon>
        <taxon>Acereae</taxon>
        <taxon>Dipteronia</taxon>
    </lineage>
</organism>
<evidence type="ECO:0000313" key="2">
    <source>
        <dbReference type="EMBL" id="KAK3220868.1"/>
    </source>
</evidence>
<proteinExistence type="predicted"/>